<sequence>MNNTNGISVYSEIGKLKTVLLHCPGSELENIGPAHLQQLLFNEILYINQAQKEHNQFSDILKKEGVEVLYITELMAEVLKDNKIKKEFLDDFLKEGNADVTGLKENILEYLNQFSPEELIKKCIGGIKRGDIQDKRANNLENMVKNAHPFYIDPIPNLYYQRDIFASVGKGISLSVMANKVRDREVLLPEYIFKYHPRFKGTEMWYHRQKAHTIEGGDILILSDKVVAIGISQRTHPIAIEKLAEKLLSSSESFEVILAFDIPKEDAYIHLDRVFTMVDYDKFTIYPQIQEPLDVYSITMDKNNKIKIIYEHDDLAKILAKHLNLGTVNLIKCGDGDPIAANREQWSDGSNTLAVAPGKVICYDRNYITNNALRKNGVEVLEIESYELSRGGGGPRCMSMPIVRDKS</sequence>
<proteinExistence type="inferred from homology"/>
<organism evidence="8 9">
    <name type="scientific">Clostridium intestinale DSM 6191</name>
    <dbReference type="NCBI Taxonomy" id="1121320"/>
    <lineage>
        <taxon>Bacteria</taxon>
        <taxon>Bacillati</taxon>
        <taxon>Bacillota</taxon>
        <taxon>Clostridia</taxon>
        <taxon>Eubacteriales</taxon>
        <taxon>Clostridiaceae</taxon>
        <taxon>Clostridium</taxon>
    </lineage>
</organism>
<name>A0A1M5YEU5_9CLOT</name>
<evidence type="ECO:0000256" key="3">
    <source>
        <dbReference type="ARBA" id="ARBA00022503"/>
    </source>
</evidence>
<evidence type="ECO:0000256" key="4">
    <source>
        <dbReference type="ARBA" id="ARBA00022801"/>
    </source>
</evidence>
<evidence type="ECO:0000256" key="2">
    <source>
        <dbReference type="ARBA" id="ARBA00010206"/>
    </source>
</evidence>
<gene>
    <name evidence="6" type="primary">arcA</name>
    <name evidence="8" type="ORF">SAMN02745941_01940</name>
</gene>
<dbReference type="PRINTS" id="PR01466">
    <property type="entry name" value="ARGDEIMINASE"/>
</dbReference>
<dbReference type="PIRSF" id="PIRSF006356">
    <property type="entry name" value="Arg_deiminase"/>
    <property type="match status" value="1"/>
</dbReference>
<comment type="subcellular location">
    <subcellularLocation>
        <location evidence="6">Cytoplasm</location>
    </subcellularLocation>
</comment>
<evidence type="ECO:0000256" key="1">
    <source>
        <dbReference type="ARBA" id="ARBA00005213"/>
    </source>
</evidence>
<keyword evidence="4 6" id="KW-0378">Hydrolase</keyword>
<dbReference type="RefSeq" id="WP_073018981.1">
    <property type="nucleotide sequence ID" value="NZ_FQXU01000006.1"/>
</dbReference>
<feature type="active site" description="Amidino-cysteine intermediate" evidence="6 7">
    <location>
        <position position="397"/>
    </location>
</feature>
<dbReference type="Pfam" id="PF02274">
    <property type="entry name" value="ADI"/>
    <property type="match status" value="1"/>
</dbReference>
<dbReference type="HAMAP" id="MF_00242">
    <property type="entry name" value="Arg_deiminase"/>
    <property type="match status" value="1"/>
</dbReference>
<comment type="pathway">
    <text evidence="1 6">Amino-acid degradation; L-arginine degradation via ADI pathway; carbamoyl phosphate from L-arginine: step 1/2.</text>
</comment>
<dbReference type="InterPro" id="IPR003876">
    <property type="entry name" value="Arg_deiminase"/>
</dbReference>
<dbReference type="SUPFAM" id="SSF55909">
    <property type="entry name" value="Pentein"/>
    <property type="match status" value="1"/>
</dbReference>
<keyword evidence="3 6" id="KW-0056">Arginine metabolism</keyword>
<dbReference type="EC" id="3.5.3.6" evidence="6"/>
<dbReference type="AlphaFoldDB" id="A0A1M5YEU5"/>
<keyword evidence="6" id="KW-0963">Cytoplasm</keyword>
<dbReference type="PANTHER" id="PTHR47271:SF2">
    <property type="entry name" value="ARGININE DEIMINASE"/>
    <property type="match status" value="1"/>
</dbReference>
<evidence type="ECO:0000313" key="9">
    <source>
        <dbReference type="Proteomes" id="UP000184241"/>
    </source>
</evidence>
<evidence type="ECO:0000256" key="6">
    <source>
        <dbReference type="HAMAP-Rule" id="MF_00242"/>
    </source>
</evidence>
<dbReference type="Gene3D" id="1.10.3930.10">
    <property type="entry name" value="Arginine deiminase"/>
    <property type="match status" value="1"/>
</dbReference>
<comment type="catalytic activity">
    <reaction evidence="5 6">
        <text>L-arginine + H2O = L-citrulline + NH4(+)</text>
        <dbReference type="Rhea" id="RHEA:19597"/>
        <dbReference type="ChEBI" id="CHEBI:15377"/>
        <dbReference type="ChEBI" id="CHEBI:28938"/>
        <dbReference type="ChEBI" id="CHEBI:32682"/>
        <dbReference type="ChEBI" id="CHEBI:57743"/>
        <dbReference type="EC" id="3.5.3.6"/>
    </reaction>
</comment>
<dbReference type="GO" id="GO:0016990">
    <property type="term" value="F:arginine deiminase activity"/>
    <property type="evidence" value="ECO:0007669"/>
    <property type="project" value="UniProtKB-UniRule"/>
</dbReference>
<dbReference type="EMBL" id="FQXU01000006">
    <property type="protein sequence ID" value="SHI10570.1"/>
    <property type="molecule type" value="Genomic_DNA"/>
</dbReference>
<protein>
    <recommendedName>
        <fullName evidence="6">Arginine deiminase</fullName>
        <shortName evidence="6">ADI</shortName>
        <ecNumber evidence="6">3.5.3.6</ecNumber>
    </recommendedName>
    <alternativeName>
        <fullName evidence="6">Arginine dihydrolase</fullName>
        <shortName evidence="6">AD</shortName>
    </alternativeName>
</protein>
<evidence type="ECO:0000256" key="7">
    <source>
        <dbReference type="PIRSR" id="PIRSR006356-1"/>
    </source>
</evidence>
<dbReference type="GO" id="GO:0019546">
    <property type="term" value="P:L-arginine deiminase pathway"/>
    <property type="evidence" value="ECO:0007669"/>
    <property type="project" value="TreeGrafter"/>
</dbReference>
<comment type="similarity">
    <text evidence="2 6">Belongs to the arginine deiminase family.</text>
</comment>
<dbReference type="PANTHER" id="PTHR47271">
    <property type="entry name" value="ARGININE DEIMINASE"/>
    <property type="match status" value="1"/>
</dbReference>
<dbReference type="NCBIfam" id="NF002381">
    <property type="entry name" value="PRK01388.1"/>
    <property type="match status" value="1"/>
</dbReference>
<dbReference type="Gene3D" id="3.75.10.10">
    <property type="entry name" value="L-arginine/glycine Amidinotransferase, Chain A"/>
    <property type="match status" value="1"/>
</dbReference>
<dbReference type="UniPathway" id="UPA00254">
    <property type="reaction ID" value="UER00364"/>
</dbReference>
<evidence type="ECO:0000313" key="8">
    <source>
        <dbReference type="EMBL" id="SHI10570.1"/>
    </source>
</evidence>
<dbReference type="Proteomes" id="UP000184241">
    <property type="component" value="Unassembled WGS sequence"/>
</dbReference>
<dbReference type="GO" id="GO:0005737">
    <property type="term" value="C:cytoplasm"/>
    <property type="evidence" value="ECO:0007669"/>
    <property type="project" value="UniProtKB-SubCell"/>
</dbReference>
<evidence type="ECO:0000256" key="5">
    <source>
        <dbReference type="ARBA" id="ARBA00049429"/>
    </source>
</evidence>
<accession>A0A1M5YEU5</accession>
<reference evidence="8 9" key="1">
    <citation type="submission" date="2016-11" db="EMBL/GenBank/DDBJ databases">
        <authorList>
            <person name="Jaros S."/>
            <person name="Januszkiewicz K."/>
            <person name="Wedrychowicz H."/>
        </authorList>
    </citation>
    <scope>NUCLEOTIDE SEQUENCE [LARGE SCALE GENOMIC DNA]</scope>
    <source>
        <strain evidence="8 9">DSM 6191</strain>
    </source>
</reference>